<comment type="cofactor">
    <cofactor evidence="1">
        <name>Mg(2+)</name>
        <dbReference type="ChEBI" id="CHEBI:18420"/>
    </cofactor>
</comment>
<keyword evidence="6" id="KW-1185">Reference proteome</keyword>
<dbReference type="OrthoDB" id="25155at2157"/>
<dbReference type="PRINTS" id="PR00502">
    <property type="entry name" value="NUDIXFAMILY"/>
</dbReference>
<organism evidence="5 6">
    <name type="scientific">Haloarcula limicola</name>
    <dbReference type="NCBI Taxonomy" id="1429915"/>
    <lineage>
        <taxon>Archaea</taxon>
        <taxon>Methanobacteriati</taxon>
        <taxon>Methanobacteriota</taxon>
        <taxon>Stenosarchaea group</taxon>
        <taxon>Halobacteria</taxon>
        <taxon>Halobacteriales</taxon>
        <taxon>Haloarculaceae</taxon>
        <taxon>Haloarcula</taxon>
    </lineage>
</organism>
<gene>
    <name evidence="5" type="ORF">KTS45_00970</name>
</gene>
<dbReference type="Pfam" id="PF00293">
    <property type="entry name" value="NUDIX"/>
    <property type="match status" value="1"/>
</dbReference>
<sequence length="159" mass="17782">MPSLSTFEDDAFTRRVTRAVDESTFETYRARIQNGLEWAVGALTEDGEGRVLFVYDDGRWMLPGGGVEAGESRETALVREVREETGVEIAVGELLAVTEVTLTEGDRETRFHFGTYRATPEDTELSSDPGLADEGIERVEWKGELPDGCLDHDLIRRVR</sequence>
<keyword evidence="3" id="KW-0460">Magnesium</keyword>
<dbReference type="PROSITE" id="PS00893">
    <property type="entry name" value="NUDIX_BOX"/>
    <property type="match status" value="1"/>
</dbReference>
<evidence type="ECO:0000256" key="2">
    <source>
        <dbReference type="ARBA" id="ARBA00022801"/>
    </source>
</evidence>
<dbReference type="PROSITE" id="PS51462">
    <property type="entry name" value="NUDIX"/>
    <property type="match status" value="1"/>
</dbReference>
<name>A0A8J7Y1Y7_9EURY</name>
<dbReference type="InterPro" id="IPR020476">
    <property type="entry name" value="Nudix_hydrolase"/>
</dbReference>
<accession>A0A8J7Y1Y7</accession>
<evidence type="ECO:0000256" key="3">
    <source>
        <dbReference type="ARBA" id="ARBA00022842"/>
    </source>
</evidence>
<dbReference type="SUPFAM" id="SSF55811">
    <property type="entry name" value="Nudix"/>
    <property type="match status" value="1"/>
</dbReference>
<evidence type="ECO:0000259" key="4">
    <source>
        <dbReference type="PROSITE" id="PS51462"/>
    </source>
</evidence>
<evidence type="ECO:0000313" key="5">
    <source>
        <dbReference type="EMBL" id="MBV0922760.1"/>
    </source>
</evidence>
<dbReference type="AlphaFoldDB" id="A0A8J7Y1Y7"/>
<dbReference type="Gene3D" id="3.90.79.10">
    <property type="entry name" value="Nucleoside Triphosphate Pyrophosphohydrolase"/>
    <property type="match status" value="1"/>
</dbReference>
<protein>
    <submittedName>
        <fullName evidence="5">NUDIX hydrolase</fullName>
    </submittedName>
</protein>
<evidence type="ECO:0000313" key="6">
    <source>
        <dbReference type="Proteomes" id="UP000766550"/>
    </source>
</evidence>
<feature type="domain" description="Nudix hydrolase" evidence="4">
    <location>
        <begin position="35"/>
        <end position="159"/>
    </location>
</feature>
<dbReference type="EMBL" id="JAHQXF010000001">
    <property type="protein sequence ID" value="MBV0922760.1"/>
    <property type="molecule type" value="Genomic_DNA"/>
</dbReference>
<proteinExistence type="predicted"/>
<dbReference type="InterPro" id="IPR000086">
    <property type="entry name" value="NUDIX_hydrolase_dom"/>
</dbReference>
<dbReference type="PANTHER" id="PTHR43046:SF12">
    <property type="entry name" value="GDP-MANNOSE MANNOSYL HYDROLASE"/>
    <property type="match status" value="1"/>
</dbReference>
<keyword evidence="2 5" id="KW-0378">Hydrolase</keyword>
<dbReference type="InterPro" id="IPR015797">
    <property type="entry name" value="NUDIX_hydrolase-like_dom_sf"/>
</dbReference>
<dbReference type="Proteomes" id="UP000766550">
    <property type="component" value="Unassembled WGS sequence"/>
</dbReference>
<dbReference type="CDD" id="cd02883">
    <property type="entry name" value="NUDIX_Hydrolase"/>
    <property type="match status" value="1"/>
</dbReference>
<reference evidence="5 6" key="1">
    <citation type="submission" date="2021-06" db="EMBL/GenBank/DDBJ databases">
        <title>New haloarchaea isolates fom saline soil.</title>
        <authorList>
            <person name="Duran-Viseras A."/>
            <person name="Sanchez-Porro C.S."/>
            <person name="Ventosa A."/>
        </authorList>
    </citation>
    <scope>NUCLEOTIDE SEQUENCE [LARGE SCALE GENOMIC DNA]</scope>
    <source>
        <strain evidence="5 6">JCM 183640</strain>
    </source>
</reference>
<evidence type="ECO:0000256" key="1">
    <source>
        <dbReference type="ARBA" id="ARBA00001946"/>
    </source>
</evidence>
<dbReference type="GO" id="GO:0016787">
    <property type="term" value="F:hydrolase activity"/>
    <property type="evidence" value="ECO:0007669"/>
    <property type="project" value="UniProtKB-KW"/>
</dbReference>
<dbReference type="PANTHER" id="PTHR43046">
    <property type="entry name" value="GDP-MANNOSE MANNOSYL HYDROLASE"/>
    <property type="match status" value="1"/>
</dbReference>
<dbReference type="RefSeq" id="WP_162315935.1">
    <property type="nucleotide sequence ID" value="NZ_JAHQXF010000001.1"/>
</dbReference>
<dbReference type="InterPro" id="IPR020084">
    <property type="entry name" value="NUDIX_hydrolase_CS"/>
</dbReference>
<comment type="caution">
    <text evidence="5">The sequence shown here is derived from an EMBL/GenBank/DDBJ whole genome shotgun (WGS) entry which is preliminary data.</text>
</comment>